<keyword evidence="1" id="KW-0732">Signal</keyword>
<evidence type="ECO:0008006" key="4">
    <source>
        <dbReference type="Google" id="ProtNLM"/>
    </source>
</evidence>
<name>A0A7W4WET1_9GAMM</name>
<sequence length="107" mass="11545">MKKLKIALFGVIVAIAFSAHAKGSFRLPNGKLILEGKSKQEIIYIAGAPMYQEVETIAVDEGTGGTPIKREILTYRLPGSLGGMSLVVVTIENNKVVSVESKQESRI</sequence>
<proteinExistence type="predicted"/>
<accession>A0A7W4WET1</accession>
<comment type="caution">
    <text evidence="2">The sequence shown here is derived from an EMBL/GenBank/DDBJ whole genome shotgun (WGS) entry which is preliminary data.</text>
</comment>
<reference evidence="2 3" key="1">
    <citation type="submission" date="2020-08" db="EMBL/GenBank/DDBJ databases">
        <title>Genomic Encyclopedia of Type Strains, Phase III (KMG-III): the genomes of soil and plant-associated and newly described type strains.</title>
        <authorList>
            <person name="Whitman W."/>
        </authorList>
    </citation>
    <scope>NUCLEOTIDE SEQUENCE [LARGE SCALE GENOMIC DNA]</scope>
    <source>
        <strain evidence="2 3">CECT 8799</strain>
    </source>
</reference>
<evidence type="ECO:0000256" key="1">
    <source>
        <dbReference type="SAM" id="SignalP"/>
    </source>
</evidence>
<evidence type="ECO:0000313" key="3">
    <source>
        <dbReference type="Proteomes" id="UP000535937"/>
    </source>
</evidence>
<gene>
    <name evidence="2" type="ORF">FHS09_003178</name>
</gene>
<dbReference type="RefSeq" id="WP_183461553.1">
    <property type="nucleotide sequence ID" value="NZ_JACHWZ010000015.1"/>
</dbReference>
<evidence type="ECO:0000313" key="2">
    <source>
        <dbReference type="EMBL" id="MBB3062333.1"/>
    </source>
</evidence>
<feature type="chain" id="PRO_5030879903" description="DUF2845 domain-containing protein" evidence="1">
    <location>
        <begin position="22"/>
        <end position="107"/>
    </location>
</feature>
<organism evidence="2 3">
    <name type="scientific">Microbulbifer rhizosphaerae</name>
    <dbReference type="NCBI Taxonomy" id="1562603"/>
    <lineage>
        <taxon>Bacteria</taxon>
        <taxon>Pseudomonadati</taxon>
        <taxon>Pseudomonadota</taxon>
        <taxon>Gammaproteobacteria</taxon>
        <taxon>Cellvibrionales</taxon>
        <taxon>Microbulbiferaceae</taxon>
        <taxon>Microbulbifer</taxon>
    </lineage>
</organism>
<dbReference type="EMBL" id="JACHWZ010000015">
    <property type="protein sequence ID" value="MBB3062333.1"/>
    <property type="molecule type" value="Genomic_DNA"/>
</dbReference>
<dbReference type="Proteomes" id="UP000535937">
    <property type="component" value="Unassembled WGS sequence"/>
</dbReference>
<feature type="signal peptide" evidence="1">
    <location>
        <begin position="1"/>
        <end position="21"/>
    </location>
</feature>
<dbReference type="AlphaFoldDB" id="A0A7W4WET1"/>
<keyword evidence="3" id="KW-1185">Reference proteome</keyword>
<protein>
    <recommendedName>
        <fullName evidence="4">DUF2845 domain-containing protein</fullName>
    </recommendedName>
</protein>